<dbReference type="InterPro" id="IPR037883">
    <property type="entry name" value="Knr4/Smi1-like_sf"/>
</dbReference>
<dbReference type="Proteomes" id="UP000223060">
    <property type="component" value="Chromosome"/>
</dbReference>
<organism evidence="1 2">
    <name type="scientific">Listeria weihenstephanensis</name>
    <dbReference type="NCBI Taxonomy" id="1006155"/>
    <lineage>
        <taxon>Bacteria</taxon>
        <taxon>Bacillati</taxon>
        <taxon>Bacillota</taxon>
        <taxon>Bacilli</taxon>
        <taxon>Bacillales</taxon>
        <taxon>Listeriaceae</taxon>
        <taxon>Listeria</taxon>
    </lineage>
</organism>
<gene>
    <name evidence="1" type="ORF">UE46_06185</name>
</gene>
<dbReference type="RefSeq" id="WP_118907477.1">
    <property type="nucleotide sequence ID" value="NZ_CP011102.1"/>
</dbReference>
<evidence type="ECO:0008006" key="3">
    <source>
        <dbReference type="Google" id="ProtNLM"/>
    </source>
</evidence>
<dbReference type="EMBL" id="CP011102">
    <property type="protein sequence ID" value="AQY50660.1"/>
    <property type="molecule type" value="Genomic_DNA"/>
</dbReference>
<reference evidence="2" key="1">
    <citation type="submission" date="2015-03" db="EMBL/GenBank/DDBJ databases">
        <authorList>
            <person name="Ferrari E."/>
            <person name="Walter M.C."/>
            <person name="Huptas C."/>
            <person name="Scherer S."/>
            <person name="Mueller-Herbst S."/>
        </authorList>
    </citation>
    <scope>NUCLEOTIDE SEQUENCE [LARGE SCALE GENOMIC DNA]</scope>
    <source>
        <strain evidence="2">LWP01</strain>
    </source>
</reference>
<proteinExistence type="predicted"/>
<dbReference type="AlphaFoldDB" id="A0A1S7FTE3"/>
<dbReference type="KEGG" id="lwi:UE46_06185"/>
<sequence>MLVNLLRQIAEEQKSFDEEPEAPATETEILELKRRTNDDKISDVWFPDYADFLKIRNGLDYDGLVIYNANMTDTNNGFIAANEIWNENDWEDNYVFLGDSNISWYCYSITKNIFLELDKPSGDIINQFSSLNELLEAAIRNILCNIG</sequence>
<evidence type="ECO:0000313" key="1">
    <source>
        <dbReference type="EMBL" id="AQY50660.1"/>
    </source>
</evidence>
<keyword evidence="2" id="KW-1185">Reference proteome</keyword>
<protein>
    <recommendedName>
        <fullName evidence="3">SMI1 / KNR4 family protein</fullName>
    </recommendedName>
</protein>
<dbReference type="SUPFAM" id="SSF160631">
    <property type="entry name" value="SMI1/KNR4-like"/>
    <property type="match status" value="1"/>
</dbReference>
<accession>A0A1S7FTE3</accession>
<evidence type="ECO:0000313" key="2">
    <source>
        <dbReference type="Proteomes" id="UP000223060"/>
    </source>
</evidence>
<dbReference type="Gene3D" id="3.40.1580.10">
    <property type="entry name" value="SMI1/KNR4-like"/>
    <property type="match status" value="1"/>
</dbReference>
<dbReference type="NCBIfam" id="NF038335">
    <property type="entry name" value="YPO0640_fam"/>
    <property type="match status" value="1"/>
</dbReference>
<name>A0A1S7FTE3_9LIST</name>